<comment type="caution">
    <text evidence="3">The sequence shown here is derived from an EMBL/GenBank/DDBJ whole genome shotgun (WGS) entry which is preliminary data.</text>
</comment>
<evidence type="ECO:0000313" key="4">
    <source>
        <dbReference type="Proteomes" id="UP001180020"/>
    </source>
</evidence>
<reference evidence="3" key="1">
    <citation type="journal article" date="2023" name="Nat. Commun.">
        <title>Diploid and tetraploid genomes of Acorus and the evolution of monocots.</title>
        <authorList>
            <person name="Ma L."/>
            <person name="Liu K.W."/>
            <person name="Li Z."/>
            <person name="Hsiao Y.Y."/>
            <person name="Qi Y."/>
            <person name="Fu T."/>
            <person name="Tang G.D."/>
            <person name="Zhang D."/>
            <person name="Sun W.H."/>
            <person name="Liu D.K."/>
            <person name="Li Y."/>
            <person name="Chen G.Z."/>
            <person name="Liu X.D."/>
            <person name="Liao X.Y."/>
            <person name="Jiang Y.T."/>
            <person name="Yu X."/>
            <person name="Hao Y."/>
            <person name="Huang J."/>
            <person name="Zhao X.W."/>
            <person name="Ke S."/>
            <person name="Chen Y.Y."/>
            <person name="Wu W.L."/>
            <person name="Hsu J.L."/>
            <person name="Lin Y.F."/>
            <person name="Huang M.D."/>
            <person name="Li C.Y."/>
            <person name="Huang L."/>
            <person name="Wang Z.W."/>
            <person name="Zhao X."/>
            <person name="Zhong W.Y."/>
            <person name="Peng D.H."/>
            <person name="Ahmad S."/>
            <person name="Lan S."/>
            <person name="Zhang J.S."/>
            <person name="Tsai W.C."/>
            <person name="Van de Peer Y."/>
            <person name="Liu Z.J."/>
        </authorList>
    </citation>
    <scope>NUCLEOTIDE SEQUENCE</scope>
    <source>
        <strain evidence="3">CP</strain>
    </source>
</reference>
<sequence>MGGGSIGMGGGSTGMGAGSKGMGGRGISSSRRMYIKTNIYGAAGTGSSPFASRSTQRSPDVARPPTAPIKRIIMKKNFLLFVISLFVLRKIRFYCLFLLLVCNLWH</sequence>
<dbReference type="AlphaFoldDB" id="A0AAV9DTM6"/>
<gene>
    <name evidence="3" type="ORF">QJS10_CPB11g01765</name>
</gene>
<name>A0AAV9DTM6_ACOCL</name>
<dbReference type="Proteomes" id="UP001180020">
    <property type="component" value="Unassembled WGS sequence"/>
</dbReference>
<keyword evidence="2" id="KW-0812">Transmembrane</keyword>
<evidence type="ECO:0000313" key="3">
    <source>
        <dbReference type="EMBL" id="KAK1304460.1"/>
    </source>
</evidence>
<organism evidence="3 4">
    <name type="scientific">Acorus calamus</name>
    <name type="common">Sweet flag</name>
    <dbReference type="NCBI Taxonomy" id="4465"/>
    <lineage>
        <taxon>Eukaryota</taxon>
        <taxon>Viridiplantae</taxon>
        <taxon>Streptophyta</taxon>
        <taxon>Embryophyta</taxon>
        <taxon>Tracheophyta</taxon>
        <taxon>Spermatophyta</taxon>
        <taxon>Magnoliopsida</taxon>
        <taxon>Liliopsida</taxon>
        <taxon>Acoraceae</taxon>
        <taxon>Acorus</taxon>
    </lineage>
</organism>
<accession>A0AAV9DTM6</accession>
<dbReference type="EMBL" id="JAUJYO010000011">
    <property type="protein sequence ID" value="KAK1304460.1"/>
    <property type="molecule type" value="Genomic_DNA"/>
</dbReference>
<feature type="compositionally biased region" description="Polar residues" evidence="1">
    <location>
        <begin position="45"/>
        <end position="58"/>
    </location>
</feature>
<feature type="region of interest" description="Disordered" evidence="1">
    <location>
        <begin position="43"/>
        <end position="63"/>
    </location>
</feature>
<keyword evidence="4" id="KW-1185">Reference proteome</keyword>
<evidence type="ECO:0000256" key="1">
    <source>
        <dbReference type="SAM" id="MobiDB-lite"/>
    </source>
</evidence>
<evidence type="ECO:0000256" key="2">
    <source>
        <dbReference type="SAM" id="Phobius"/>
    </source>
</evidence>
<reference evidence="3" key="2">
    <citation type="submission" date="2023-06" db="EMBL/GenBank/DDBJ databases">
        <authorList>
            <person name="Ma L."/>
            <person name="Liu K.-W."/>
            <person name="Li Z."/>
            <person name="Hsiao Y.-Y."/>
            <person name="Qi Y."/>
            <person name="Fu T."/>
            <person name="Tang G."/>
            <person name="Zhang D."/>
            <person name="Sun W.-H."/>
            <person name="Liu D.-K."/>
            <person name="Li Y."/>
            <person name="Chen G.-Z."/>
            <person name="Liu X.-D."/>
            <person name="Liao X.-Y."/>
            <person name="Jiang Y.-T."/>
            <person name="Yu X."/>
            <person name="Hao Y."/>
            <person name="Huang J."/>
            <person name="Zhao X.-W."/>
            <person name="Ke S."/>
            <person name="Chen Y.-Y."/>
            <person name="Wu W.-L."/>
            <person name="Hsu J.-L."/>
            <person name="Lin Y.-F."/>
            <person name="Huang M.-D."/>
            <person name="Li C.-Y."/>
            <person name="Huang L."/>
            <person name="Wang Z.-W."/>
            <person name="Zhao X."/>
            <person name="Zhong W.-Y."/>
            <person name="Peng D.-H."/>
            <person name="Ahmad S."/>
            <person name="Lan S."/>
            <person name="Zhang J.-S."/>
            <person name="Tsai W.-C."/>
            <person name="Van De Peer Y."/>
            <person name="Liu Z.-J."/>
        </authorList>
    </citation>
    <scope>NUCLEOTIDE SEQUENCE</scope>
    <source>
        <strain evidence="3">CP</strain>
        <tissue evidence="3">Leaves</tissue>
    </source>
</reference>
<proteinExistence type="predicted"/>
<feature type="region of interest" description="Disordered" evidence="1">
    <location>
        <begin position="1"/>
        <end position="28"/>
    </location>
</feature>
<feature type="transmembrane region" description="Helical" evidence="2">
    <location>
        <begin position="78"/>
        <end position="101"/>
    </location>
</feature>
<feature type="compositionally biased region" description="Gly residues" evidence="1">
    <location>
        <begin position="1"/>
        <end position="26"/>
    </location>
</feature>
<keyword evidence="2" id="KW-0472">Membrane</keyword>
<protein>
    <submittedName>
        <fullName evidence="3">Uncharacterized protein</fullName>
    </submittedName>
</protein>
<keyword evidence="2" id="KW-1133">Transmembrane helix</keyword>